<evidence type="ECO:0000313" key="3">
    <source>
        <dbReference type="Proteomes" id="UP000663888"/>
    </source>
</evidence>
<dbReference type="EMBL" id="CAJMWX010000868">
    <property type="protein sequence ID" value="CAE6436810.1"/>
    <property type="molecule type" value="Genomic_DNA"/>
</dbReference>
<gene>
    <name evidence="2" type="ORF">RDB_LOCUS43694</name>
</gene>
<evidence type="ECO:0000313" key="2">
    <source>
        <dbReference type="EMBL" id="CAE6436810.1"/>
    </source>
</evidence>
<dbReference type="Proteomes" id="UP000663888">
    <property type="component" value="Unassembled WGS sequence"/>
</dbReference>
<evidence type="ECO:0000256" key="1">
    <source>
        <dbReference type="SAM" id="Phobius"/>
    </source>
</evidence>
<sequence length="231" mass="25912">MPGHHSSALWGRPLDQYAHNYPLSSNIKTHHGSAPRILASTSSMRIGELSHRIFTSNTEDVAQQITVETLGAILKMAEDVETYQYFMTQRLIGGCIALMQRIKVSGKPSPFSYEYGYLCFRIILFSLGTYLVYRSGKYRLMQQDMTKSADIEFPRVFSKYVAQAVDEEFQASRQSLDCDSILGWGSSDDPPLTSREQVGALVEMLWNDRANLLKALTSSYTPGLSGLSFLL</sequence>
<organism evidence="2 3">
    <name type="scientific">Rhizoctonia solani</name>
    <dbReference type="NCBI Taxonomy" id="456999"/>
    <lineage>
        <taxon>Eukaryota</taxon>
        <taxon>Fungi</taxon>
        <taxon>Dikarya</taxon>
        <taxon>Basidiomycota</taxon>
        <taxon>Agaricomycotina</taxon>
        <taxon>Agaricomycetes</taxon>
        <taxon>Cantharellales</taxon>
        <taxon>Ceratobasidiaceae</taxon>
        <taxon>Rhizoctonia</taxon>
    </lineage>
</organism>
<comment type="caution">
    <text evidence="2">The sequence shown here is derived from an EMBL/GenBank/DDBJ whole genome shotgun (WGS) entry which is preliminary data.</text>
</comment>
<name>A0A8H2XW68_9AGAM</name>
<feature type="transmembrane region" description="Helical" evidence="1">
    <location>
        <begin position="115"/>
        <end position="133"/>
    </location>
</feature>
<accession>A0A8H2XW68</accession>
<keyword evidence="1" id="KW-0472">Membrane</keyword>
<keyword evidence="1" id="KW-0812">Transmembrane</keyword>
<keyword evidence="1" id="KW-1133">Transmembrane helix</keyword>
<dbReference type="AlphaFoldDB" id="A0A8H2XW68"/>
<reference evidence="2" key="1">
    <citation type="submission" date="2021-01" db="EMBL/GenBank/DDBJ databases">
        <authorList>
            <person name="Kaushik A."/>
        </authorList>
    </citation>
    <scope>NUCLEOTIDE SEQUENCE</scope>
    <source>
        <strain evidence="2">AG4-R118</strain>
    </source>
</reference>
<protein>
    <submittedName>
        <fullName evidence="2">Uncharacterized protein</fullName>
    </submittedName>
</protein>
<proteinExistence type="predicted"/>